<dbReference type="InterPro" id="IPR029052">
    <property type="entry name" value="Metallo-depent_PP-like"/>
</dbReference>
<accession>A0A2J7ZZS4</accession>
<dbReference type="PANTHER" id="PTHR45778:SF3">
    <property type="entry name" value="PURPLE ACID PHOSPHATASE"/>
    <property type="match status" value="1"/>
</dbReference>
<dbReference type="EMBL" id="PGGS01000281">
    <property type="protein sequence ID" value="PNH05756.1"/>
    <property type="molecule type" value="Genomic_DNA"/>
</dbReference>
<dbReference type="Gene3D" id="2.60.40.380">
    <property type="entry name" value="Purple acid phosphatase-like, N-terminal"/>
    <property type="match status" value="1"/>
</dbReference>
<dbReference type="Pfam" id="PF17808">
    <property type="entry name" value="fn3_PAP"/>
    <property type="match status" value="1"/>
</dbReference>
<dbReference type="PANTHER" id="PTHR45778">
    <property type="entry name" value="PURPLE ACID PHOSPHATASE-RELATED"/>
    <property type="match status" value="1"/>
</dbReference>
<evidence type="ECO:0000256" key="1">
    <source>
        <dbReference type="ARBA" id="ARBA00004613"/>
    </source>
</evidence>
<dbReference type="Pfam" id="PF14008">
    <property type="entry name" value="Metallophos_C"/>
    <property type="match status" value="1"/>
</dbReference>
<gene>
    <name evidence="9" type="ORF">TSOC_007963</name>
</gene>
<dbReference type="Gene3D" id="3.60.21.10">
    <property type="match status" value="1"/>
</dbReference>
<feature type="domain" description="Purple acid phosphatase Fn3-like" evidence="8">
    <location>
        <begin position="102"/>
        <end position="203"/>
    </location>
</feature>
<dbReference type="InterPro" id="IPR008963">
    <property type="entry name" value="Purple_acid_Pase-like_N"/>
</dbReference>
<dbReference type="AlphaFoldDB" id="A0A2J7ZZS4"/>
<evidence type="ECO:0000256" key="5">
    <source>
        <dbReference type="SAM" id="SignalP"/>
    </source>
</evidence>
<evidence type="ECO:0000256" key="4">
    <source>
        <dbReference type="SAM" id="MobiDB-lite"/>
    </source>
</evidence>
<dbReference type="Pfam" id="PF16656">
    <property type="entry name" value="Pur_ac_phosph_N"/>
    <property type="match status" value="1"/>
</dbReference>
<feature type="chain" id="PRO_5014448684" evidence="5">
    <location>
        <begin position="38"/>
        <end position="642"/>
    </location>
</feature>
<keyword evidence="3 5" id="KW-0732">Signal</keyword>
<dbReference type="InterPro" id="IPR025733">
    <property type="entry name" value="PAPs_C"/>
</dbReference>
<feature type="region of interest" description="Disordered" evidence="4">
    <location>
        <begin position="489"/>
        <end position="548"/>
    </location>
</feature>
<evidence type="ECO:0000259" key="8">
    <source>
        <dbReference type="Pfam" id="PF17808"/>
    </source>
</evidence>
<evidence type="ECO:0000259" key="7">
    <source>
        <dbReference type="Pfam" id="PF16656"/>
    </source>
</evidence>
<dbReference type="InterPro" id="IPR015914">
    <property type="entry name" value="PAPs_N"/>
</dbReference>
<feature type="region of interest" description="Disordered" evidence="4">
    <location>
        <begin position="452"/>
        <end position="474"/>
    </location>
</feature>
<reference evidence="9 10" key="1">
    <citation type="journal article" date="2017" name="Mol. Biol. Evol.">
        <title>The 4-celled Tetrabaena socialis nuclear genome reveals the essential components for genetic control of cell number at the origin of multicellularity in the volvocine lineage.</title>
        <authorList>
            <person name="Featherston J."/>
            <person name="Arakaki Y."/>
            <person name="Hanschen E.R."/>
            <person name="Ferris P.J."/>
            <person name="Michod R.E."/>
            <person name="Olson B.J.S.C."/>
            <person name="Nozaki H."/>
            <person name="Durand P.M."/>
        </authorList>
    </citation>
    <scope>NUCLEOTIDE SEQUENCE [LARGE SCALE GENOMIC DNA]</scope>
    <source>
        <strain evidence="9 10">NIES-571</strain>
    </source>
</reference>
<dbReference type="SUPFAM" id="SSF56300">
    <property type="entry name" value="Metallo-dependent phosphatases"/>
    <property type="match status" value="1"/>
</dbReference>
<comment type="subcellular location">
    <subcellularLocation>
        <location evidence="1">Secreted</location>
    </subcellularLocation>
</comment>
<dbReference type="GO" id="GO:0003993">
    <property type="term" value="F:acid phosphatase activity"/>
    <property type="evidence" value="ECO:0007669"/>
    <property type="project" value="InterPro"/>
</dbReference>
<dbReference type="InterPro" id="IPR040974">
    <property type="entry name" value="Fn3_PAP"/>
</dbReference>
<feature type="compositionally biased region" description="Basic and acidic residues" evidence="4">
    <location>
        <begin position="452"/>
        <end position="472"/>
    </location>
</feature>
<feature type="domain" description="Purple acid phosphatase N-terminal" evidence="7">
    <location>
        <begin position="210"/>
        <end position="323"/>
    </location>
</feature>
<dbReference type="GO" id="GO:0005576">
    <property type="term" value="C:extracellular region"/>
    <property type="evidence" value="ECO:0007669"/>
    <property type="project" value="UniProtKB-SubCell"/>
</dbReference>
<dbReference type="OrthoDB" id="45007at2759"/>
<comment type="caution">
    <text evidence="9">The sequence shown here is derived from an EMBL/GenBank/DDBJ whole genome shotgun (WGS) entry which is preliminary data.</text>
</comment>
<name>A0A2J7ZZS4_9CHLO</name>
<proteinExistence type="predicted"/>
<evidence type="ECO:0000313" key="9">
    <source>
        <dbReference type="EMBL" id="PNH05756.1"/>
    </source>
</evidence>
<keyword evidence="2" id="KW-0964">Secreted</keyword>
<keyword evidence="10" id="KW-1185">Reference proteome</keyword>
<dbReference type="GO" id="GO:0046872">
    <property type="term" value="F:metal ion binding"/>
    <property type="evidence" value="ECO:0007669"/>
    <property type="project" value="InterPro"/>
</dbReference>
<dbReference type="SUPFAM" id="SSF49363">
    <property type="entry name" value="Purple acid phosphatase, N-terminal domain"/>
    <property type="match status" value="1"/>
</dbReference>
<evidence type="ECO:0000256" key="2">
    <source>
        <dbReference type="ARBA" id="ARBA00022525"/>
    </source>
</evidence>
<sequence length="642" mass="68803">MARVRAGAGSREAPAWRWSSLALQLALLTSTSTSVSALTASRTSFSASGASASMAPQRLHGVLNVLNPSGASALAATAPRHLHNPVEQLHVPAVTTAHDGGIRVEPDRTSLASGEGEWFTVTWSGVPSPQYDDWVAVVVPATANLTQTAPAKWKFAAGDPAHVETGGGSLRFRLISYRADLAFAFMRGGFDAAVEVARSQPIKVLRPNEPLQLHLALTGQQGEMRVQWNTRDAGPQPQVRWGPEPMSYTGGGGGPAYPHSAAATSSRYEREDMCGGAAATIGWVDAGSHHVALLSGLRPAARYYYRVGDPGPGGGGWSAEHSFWSAPEASPSATVRFLAVADMGQGEVDLTLHGHHHSYQRSCPLYREACQPPHPDGAEAAPVHLVIGHGGAGLSLNLVDPPPAWLKSLGLWWGYARFTADGTALSVEVVADDDGRLLDSFVLRKPPAWGEKFEDARRGRQQQREQQSRHEVQAAQEQQVLALPLRGTQGGVDAGLRQRSQPQQRSQRRSQARQRSQQHTAPHTPHPFPEGEGEGEILSTPPGAESEDVRHRTIMVAEGGLWQGTTLGEGPPPPGPPIDDAVRLFLDDRVEVGVGDRIVEGLVVVETAGDDAGLHRTWPVYAAWLANAGFRQKVVWHLELRG</sequence>
<dbReference type="Proteomes" id="UP000236333">
    <property type="component" value="Unassembled WGS sequence"/>
</dbReference>
<evidence type="ECO:0000259" key="6">
    <source>
        <dbReference type="Pfam" id="PF14008"/>
    </source>
</evidence>
<feature type="signal peptide" evidence="5">
    <location>
        <begin position="1"/>
        <end position="37"/>
    </location>
</feature>
<evidence type="ECO:0000313" key="10">
    <source>
        <dbReference type="Proteomes" id="UP000236333"/>
    </source>
</evidence>
<feature type="domain" description="Purple acid phosphatase C-terminal" evidence="6">
    <location>
        <begin position="381"/>
        <end position="440"/>
    </location>
</feature>
<organism evidence="9 10">
    <name type="scientific">Tetrabaena socialis</name>
    <dbReference type="NCBI Taxonomy" id="47790"/>
    <lineage>
        <taxon>Eukaryota</taxon>
        <taxon>Viridiplantae</taxon>
        <taxon>Chlorophyta</taxon>
        <taxon>core chlorophytes</taxon>
        <taxon>Chlorophyceae</taxon>
        <taxon>CS clade</taxon>
        <taxon>Chlamydomonadales</taxon>
        <taxon>Tetrabaenaceae</taxon>
        <taxon>Tetrabaena</taxon>
    </lineage>
</organism>
<evidence type="ECO:0000256" key="3">
    <source>
        <dbReference type="ARBA" id="ARBA00022729"/>
    </source>
</evidence>
<protein>
    <submittedName>
        <fullName evidence="9">Putative inactive purple acid phosphatase 27</fullName>
    </submittedName>
</protein>